<feature type="region of interest" description="Disordered" evidence="1">
    <location>
        <begin position="1"/>
        <end position="28"/>
    </location>
</feature>
<comment type="caution">
    <text evidence="3">The sequence shown here is derived from an EMBL/GenBank/DDBJ whole genome shotgun (WGS) entry which is preliminary data.</text>
</comment>
<evidence type="ECO:0000256" key="1">
    <source>
        <dbReference type="SAM" id="MobiDB-lite"/>
    </source>
</evidence>
<keyword evidence="4" id="KW-1185">Reference proteome</keyword>
<dbReference type="Proteomes" id="UP000325243">
    <property type="component" value="Unassembled WGS sequence"/>
</dbReference>
<feature type="transmembrane region" description="Helical" evidence="2">
    <location>
        <begin position="108"/>
        <end position="127"/>
    </location>
</feature>
<reference evidence="3 4" key="1">
    <citation type="submission" date="2019-08" db="EMBL/GenBank/DDBJ databases">
        <authorList>
            <person name="Hu J."/>
        </authorList>
    </citation>
    <scope>NUCLEOTIDE SEQUENCE [LARGE SCALE GENOMIC DNA]</scope>
    <source>
        <strain evidence="3 4">NEAU-184</strain>
    </source>
</reference>
<evidence type="ECO:0000313" key="3">
    <source>
        <dbReference type="EMBL" id="TYL52824.1"/>
    </source>
</evidence>
<keyword evidence="2" id="KW-0812">Transmembrane</keyword>
<evidence type="ECO:0000313" key="4">
    <source>
        <dbReference type="Proteomes" id="UP000325243"/>
    </source>
</evidence>
<dbReference type="RefSeq" id="WP_148732287.1">
    <property type="nucleotide sequence ID" value="NZ_VSSB01000001.1"/>
</dbReference>
<protein>
    <submittedName>
        <fullName evidence="3">Uncharacterized protein</fullName>
    </submittedName>
</protein>
<name>A0A5S4V0V9_9MICO</name>
<keyword evidence="2" id="KW-1133">Transmembrane helix</keyword>
<keyword evidence="2" id="KW-0472">Membrane</keyword>
<feature type="transmembrane region" description="Helical" evidence="2">
    <location>
        <begin position="70"/>
        <end position="88"/>
    </location>
</feature>
<feature type="transmembrane region" description="Helical" evidence="2">
    <location>
        <begin position="34"/>
        <end position="58"/>
    </location>
</feature>
<dbReference type="AlphaFoldDB" id="A0A5S4V0V9"/>
<dbReference type="EMBL" id="VSSB01000001">
    <property type="protein sequence ID" value="TYL52824.1"/>
    <property type="molecule type" value="Genomic_DNA"/>
</dbReference>
<proteinExistence type="predicted"/>
<feature type="transmembrane region" description="Helical" evidence="2">
    <location>
        <begin position="139"/>
        <end position="167"/>
    </location>
</feature>
<gene>
    <name evidence="3" type="ORF">FYC51_03545</name>
</gene>
<evidence type="ECO:0000256" key="2">
    <source>
        <dbReference type="SAM" id="Phobius"/>
    </source>
</evidence>
<sequence length="209" mass="21261">MRASETNTATTETTMNATSTDAAASASGSPRPRAWFIVLLVVVGVITGGGLLLGGAALGGLDATTPMTAVGIATLCYVAAAATGIRWMAWAWAGLGSVLVVGAELLDVPRWIVLAAVGAVFLVVGLVRRPRVTVPQGIAMVAYFGVAIAALFLAPRLGLVIAGVALAAHAGWDLVHYRRDAVVNRSLALWCLGLDVFLGGACVVLAIVG</sequence>
<accession>A0A5S4V0V9</accession>
<feature type="transmembrane region" description="Helical" evidence="2">
    <location>
        <begin position="187"/>
        <end position="208"/>
    </location>
</feature>
<organism evidence="3 4">
    <name type="scientific">Agromyces mariniharenae</name>
    <dbReference type="NCBI Taxonomy" id="2604423"/>
    <lineage>
        <taxon>Bacteria</taxon>
        <taxon>Bacillati</taxon>
        <taxon>Actinomycetota</taxon>
        <taxon>Actinomycetes</taxon>
        <taxon>Micrococcales</taxon>
        <taxon>Microbacteriaceae</taxon>
        <taxon>Agromyces</taxon>
    </lineage>
</organism>